<proteinExistence type="inferred from homology"/>
<feature type="domain" description="C2H2-type" evidence="28">
    <location>
        <begin position="7"/>
        <end position="34"/>
    </location>
</feature>
<dbReference type="PROSITE" id="PS50157">
    <property type="entry name" value="ZINC_FINGER_C2H2_2"/>
    <property type="match status" value="2"/>
</dbReference>
<evidence type="ECO:0000256" key="9">
    <source>
        <dbReference type="ARBA" id="ARBA00022604"/>
    </source>
</evidence>
<dbReference type="PANTHER" id="PTHR23235">
    <property type="entry name" value="KRUEPPEL-LIKE TRANSCRIPTION FACTOR"/>
    <property type="match status" value="1"/>
</dbReference>
<comment type="pathway">
    <text evidence="4">Protein modification; protein ubiquitination.</text>
</comment>
<name>A0A7L2SU16_9PASS</name>
<evidence type="ECO:0000313" key="30">
    <source>
        <dbReference type="Proteomes" id="UP000537747"/>
    </source>
</evidence>
<dbReference type="Pfam" id="PF16622">
    <property type="entry name" value="zf-C2H2_11"/>
    <property type="match status" value="1"/>
</dbReference>
<keyword evidence="13" id="KW-0677">Repeat</keyword>
<dbReference type="GO" id="GO:0005654">
    <property type="term" value="C:nucleoplasm"/>
    <property type="evidence" value="ECO:0007669"/>
    <property type="project" value="UniProtKB-SubCell"/>
</dbReference>
<keyword evidence="10" id="KW-0132">Cell division</keyword>
<dbReference type="GO" id="GO:0005737">
    <property type="term" value="C:cytoplasm"/>
    <property type="evidence" value="ECO:0007669"/>
    <property type="project" value="UniProtKB-SubCell"/>
</dbReference>
<dbReference type="SUPFAM" id="SSF57667">
    <property type="entry name" value="beta-beta-alpha zinc fingers"/>
    <property type="match status" value="1"/>
</dbReference>
<evidence type="ECO:0000256" key="24">
    <source>
        <dbReference type="ARBA" id="ARBA00075006"/>
    </source>
</evidence>
<evidence type="ECO:0000256" key="5">
    <source>
        <dbReference type="ARBA" id="ARBA00006991"/>
    </source>
</evidence>
<evidence type="ECO:0000256" key="12">
    <source>
        <dbReference type="ARBA" id="ARBA00022723"/>
    </source>
</evidence>
<comment type="subcellular location">
    <subcellularLocation>
        <location evidence="2">Cytoplasm</location>
    </subcellularLocation>
    <subcellularLocation>
        <location evidence="3">Nucleus</location>
        <location evidence="3">Nucleoplasm</location>
    </subcellularLocation>
</comment>
<evidence type="ECO:0000256" key="23">
    <source>
        <dbReference type="ARBA" id="ARBA00067631"/>
    </source>
</evidence>
<evidence type="ECO:0000256" key="15">
    <source>
        <dbReference type="ARBA" id="ARBA00022776"/>
    </source>
</evidence>
<accession>A0A7L2SU16</accession>
<evidence type="ECO:0000256" key="19">
    <source>
        <dbReference type="ARBA" id="ARBA00023125"/>
    </source>
</evidence>
<dbReference type="PANTHER" id="PTHR23235:SF142">
    <property type="entry name" value="ZINC FINGER PROTEIN 384"/>
    <property type="match status" value="1"/>
</dbReference>
<dbReference type="Pfam" id="PF13894">
    <property type="entry name" value="zf-C2H2_4"/>
    <property type="match status" value="1"/>
</dbReference>
<evidence type="ECO:0000256" key="20">
    <source>
        <dbReference type="ARBA" id="ARBA00023163"/>
    </source>
</evidence>
<keyword evidence="17" id="KW-0862">Zinc</keyword>
<dbReference type="PROSITE" id="PS00028">
    <property type="entry name" value="ZINC_FINGER_C2H2_1"/>
    <property type="match status" value="1"/>
</dbReference>
<evidence type="ECO:0000259" key="28">
    <source>
        <dbReference type="PROSITE" id="PS50157"/>
    </source>
</evidence>
<dbReference type="GO" id="GO:0051301">
    <property type="term" value="P:cell division"/>
    <property type="evidence" value="ECO:0007669"/>
    <property type="project" value="UniProtKB-KW"/>
</dbReference>
<keyword evidence="22" id="KW-0131">Cell cycle</keyword>
<dbReference type="Proteomes" id="UP000537747">
    <property type="component" value="Unassembled WGS sequence"/>
</dbReference>
<evidence type="ECO:0000313" key="29">
    <source>
        <dbReference type="EMBL" id="NXS24556.1"/>
    </source>
</evidence>
<evidence type="ECO:0000256" key="27">
    <source>
        <dbReference type="PROSITE-ProRule" id="PRU00042"/>
    </source>
</evidence>
<evidence type="ECO:0000256" key="18">
    <source>
        <dbReference type="ARBA" id="ARBA00023015"/>
    </source>
</evidence>
<keyword evidence="30" id="KW-1185">Reference proteome</keyword>
<feature type="non-terminal residue" evidence="29">
    <location>
        <position position="68"/>
    </location>
</feature>
<keyword evidence="21" id="KW-0539">Nucleus</keyword>
<keyword evidence="18" id="KW-0805">Transcription regulation</keyword>
<evidence type="ECO:0000256" key="26">
    <source>
        <dbReference type="ARBA" id="ARBA00083844"/>
    </source>
</evidence>
<dbReference type="GO" id="GO:0061630">
    <property type="term" value="F:ubiquitin protein ligase activity"/>
    <property type="evidence" value="ECO:0007669"/>
    <property type="project" value="UniProtKB-EC"/>
</dbReference>
<dbReference type="EC" id="2.3.2.27" evidence="6"/>
<feature type="domain" description="C2H2-type" evidence="28">
    <location>
        <begin position="35"/>
        <end position="56"/>
    </location>
</feature>
<evidence type="ECO:0000256" key="7">
    <source>
        <dbReference type="ARBA" id="ARBA00022490"/>
    </source>
</evidence>
<dbReference type="Gene3D" id="3.30.160.60">
    <property type="entry name" value="Classic Zinc Finger"/>
    <property type="match status" value="2"/>
</dbReference>
<gene>
    <name evidence="29" type="primary">E4f1_1</name>
    <name evidence="29" type="ORF">MYSCRO_R11536</name>
</gene>
<feature type="non-terminal residue" evidence="29">
    <location>
        <position position="1"/>
    </location>
</feature>
<keyword evidence="15" id="KW-0498">Mitosis</keyword>
<evidence type="ECO:0000256" key="8">
    <source>
        <dbReference type="ARBA" id="ARBA00022491"/>
    </source>
</evidence>
<dbReference type="OrthoDB" id="6508643at2759"/>
<comment type="caution">
    <text evidence="29">The sequence shown here is derived from an EMBL/GenBank/DDBJ whole genome shotgun (WGS) entry which is preliminary data.</text>
</comment>
<evidence type="ECO:0000256" key="1">
    <source>
        <dbReference type="ARBA" id="ARBA00000900"/>
    </source>
</evidence>
<evidence type="ECO:0000256" key="22">
    <source>
        <dbReference type="ARBA" id="ARBA00023306"/>
    </source>
</evidence>
<evidence type="ECO:0000256" key="2">
    <source>
        <dbReference type="ARBA" id="ARBA00004496"/>
    </source>
</evidence>
<evidence type="ECO:0000256" key="3">
    <source>
        <dbReference type="ARBA" id="ARBA00004642"/>
    </source>
</evidence>
<keyword evidence="20" id="KW-0804">Transcription</keyword>
<evidence type="ECO:0000256" key="6">
    <source>
        <dbReference type="ARBA" id="ARBA00012483"/>
    </source>
</evidence>
<dbReference type="SMART" id="SM00355">
    <property type="entry name" value="ZnF_C2H2"/>
    <property type="match status" value="2"/>
</dbReference>
<dbReference type="AlphaFoldDB" id="A0A7L2SU16"/>
<dbReference type="InterPro" id="IPR041697">
    <property type="entry name" value="Znf-C2H2_11"/>
</dbReference>
<evidence type="ECO:0000256" key="14">
    <source>
        <dbReference type="ARBA" id="ARBA00022771"/>
    </source>
</evidence>
<dbReference type="FunFam" id="3.30.160.60:FF:001557">
    <property type="entry name" value="Transcription factor E4F1"/>
    <property type="match status" value="1"/>
</dbReference>
<keyword evidence="11" id="KW-0808">Transferase</keyword>
<dbReference type="EMBL" id="VYZQ01238527">
    <property type="protein sequence ID" value="NXS24556.1"/>
    <property type="molecule type" value="Genomic_DNA"/>
</dbReference>
<dbReference type="InterPro" id="IPR036236">
    <property type="entry name" value="Znf_C2H2_sf"/>
</dbReference>
<evidence type="ECO:0000256" key="10">
    <source>
        <dbReference type="ARBA" id="ARBA00022618"/>
    </source>
</evidence>
<evidence type="ECO:0000256" key="11">
    <source>
        <dbReference type="ARBA" id="ARBA00022679"/>
    </source>
</evidence>
<protein>
    <recommendedName>
        <fullName evidence="23">Transcription factor E4F1</fullName>
        <ecNumber evidence="6">2.3.2.27</ecNumber>
    </recommendedName>
    <alternativeName>
        <fullName evidence="24">Putative E3 ubiquitin-protein ligase E4F1</fullName>
    </alternativeName>
    <alternativeName>
        <fullName evidence="26">RING-type E3 ubiquitin transferase E4F1</fullName>
    </alternativeName>
    <alternativeName>
        <fullName evidence="25">Transcription factor E4F</fullName>
    </alternativeName>
</protein>
<comment type="catalytic activity">
    <reaction evidence="1">
        <text>S-ubiquitinyl-[E2 ubiquitin-conjugating enzyme]-L-cysteine + [acceptor protein]-L-lysine = [E2 ubiquitin-conjugating enzyme]-L-cysteine + N(6)-ubiquitinyl-[acceptor protein]-L-lysine.</text>
        <dbReference type="EC" id="2.3.2.27"/>
    </reaction>
</comment>
<organism evidence="29 30">
    <name type="scientific">Mystacornis crossleyi</name>
    <dbReference type="NCBI Taxonomy" id="98133"/>
    <lineage>
        <taxon>Eukaryota</taxon>
        <taxon>Metazoa</taxon>
        <taxon>Chordata</taxon>
        <taxon>Craniata</taxon>
        <taxon>Vertebrata</taxon>
        <taxon>Euteleostomi</taxon>
        <taxon>Archelosauria</taxon>
        <taxon>Archosauria</taxon>
        <taxon>Dinosauria</taxon>
        <taxon>Saurischia</taxon>
        <taxon>Theropoda</taxon>
        <taxon>Coelurosauria</taxon>
        <taxon>Aves</taxon>
        <taxon>Neognathae</taxon>
        <taxon>Neoaves</taxon>
        <taxon>Telluraves</taxon>
        <taxon>Australaves</taxon>
        <taxon>Passeriformes</taxon>
        <taxon>Sylvioidea</taxon>
        <taxon>Timaliidae</taxon>
        <taxon>Mystacornis</taxon>
    </lineage>
</organism>
<evidence type="ECO:0000256" key="4">
    <source>
        <dbReference type="ARBA" id="ARBA00004906"/>
    </source>
</evidence>
<evidence type="ECO:0000256" key="16">
    <source>
        <dbReference type="ARBA" id="ARBA00022786"/>
    </source>
</evidence>
<keyword evidence="19" id="KW-0238">DNA-binding</keyword>
<keyword evidence="16" id="KW-0833">Ubl conjugation pathway</keyword>
<reference evidence="29 30" key="1">
    <citation type="submission" date="2019-09" db="EMBL/GenBank/DDBJ databases">
        <title>Bird 10,000 Genomes (B10K) Project - Family phase.</title>
        <authorList>
            <person name="Zhang G."/>
        </authorList>
    </citation>
    <scope>NUCLEOTIDE SEQUENCE [LARGE SCALE GENOMIC DNA]</scope>
    <source>
        <strain evidence="29">B10K-DU-002-82</strain>
    </source>
</reference>
<dbReference type="GO" id="GO:0000978">
    <property type="term" value="F:RNA polymerase II cis-regulatory region sequence-specific DNA binding"/>
    <property type="evidence" value="ECO:0007669"/>
    <property type="project" value="TreeGrafter"/>
</dbReference>
<evidence type="ECO:0000256" key="21">
    <source>
        <dbReference type="ARBA" id="ARBA00023242"/>
    </source>
</evidence>
<evidence type="ECO:0000256" key="17">
    <source>
        <dbReference type="ARBA" id="ARBA00022833"/>
    </source>
</evidence>
<dbReference type="FunFam" id="3.30.160.60:FF:000702">
    <property type="entry name" value="Transcription factor E4F1 isoform 1"/>
    <property type="match status" value="1"/>
</dbReference>
<keyword evidence="14 27" id="KW-0863">Zinc-finger</keyword>
<dbReference type="GO" id="GO:0000981">
    <property type="term" value="F:DNA-binding transcription factor activity, RNA polymerase II-specific"/>
    <property type="evidence" value="ECO:0007669"/>
    <property type="project" value="TreeGrafter"/>
</dbReference>
<sequence length="68" mass="7659">HLEDKPYVCQFCSRGFREKGSLVRHIRHHTGEKPFKCYKCGRGFAEHGTLNRHLKTKGEQGCPGGGCS</sequence>
<keyword evidence="8" id="KW-0678">Repressor</keyword>
<keyword evidence="9" id="KW-0341">Growth regulation</keyword>
<keyword evidence="12" id="KW-0479">Metal-binding</keyword>
<dbReference type="InterPro" id="IPR013087">
    <property type="entry name" value="Znf_C2H2_type"/>
</dbReference>
<evidence type="ECO:0000256" key="25">
    <source>
        <dbReference type="ARBA" id="ARBA00076827"/>
    </source>
</evidence>
<comment type="similarity">
    <text evidence="5">Belongs to the krueppel C2H2-type zinc-finger protein family.</text>
</comment>
<dbReference type="GO" id="GO:0008270">
    <property type="term" value="F:zinc ion binding"/>
    <property type="evidence" value="ECO:0007669"/>
    <property type="project" value="UniProtKB-KW"/>
</dbReference>
<evidence type="ECO:0000256" key="13">
    <source>
        <dbReference type="ARBA" id="ARBA00022737"/>
    </source>
</evidence>
<keyword evidence="7" id="KW-0963">Cytoplasm</keyword>
<dbReference type="GO" id="GO:0045944">
    <property type="term" value="P:positive regulation of transcription by RNA polymerase II"/>
    <property type="evidence" value="ECO:0007669"/>
    <property type="project" value="UniProtKB-ARBA"/>
</dbReference>